<name>A0ABN7RTD3_OIKDI</name>
<feature type="domain" description="Peptidase S1" evidence="8">
    <location>
        <begin position="1"/>
        <end position="174"/>
    </location>
</feature>
<accession>A0ABN7RTD3</accession>
<dbReference type="SMART" id="SM00020">
    <property type="entry name" value="Tryp_SPc"/>
    <property type="match status" value="1"/>
</dbReference>
<evidence type="ECO:0000313" key="10">
    <source>
        <dbReference type="Proteomes" id="UP001158576"/>
    </source>
</evidence>
<dbReference type="Proteomes" id="UP001158576">
    <property type="component" value="Chromosome PAR"/>
</dbReference>
<dbReference type="PROSITE" id="PS00134">
    <property type="entry name" value="TRYPSIN_HIS"/>
    <property type="match status" value="1"/>
</dbReference>
<evidence type="ECO:0000256" key="6">
    <source>
        <dbReference type="ARBA" id="ARBA00023157"/>
    </source>
</evidence>
<dbReference type="PANTHER" id="PTHR24264">
    <property type="entry name" value="TRYPSIN-RELATED"/>
    <property type="match status" value="1"/>
</dbReference>
<dbReference type="InterPro" id="IPR043504">
    <property type="entry name" value="Peptidase_S1_PA_chymotrypsin"/>
</dbReference>
<keyword evidence="5 7" id="KW-0720">Serine protease</keyword>
<dbReference type="PROSITE" id="PS50240">
    <property type="entry name" value="TRYPSIN_DOM"/>
    <property type="match status" value="2"/>
</dbReference>
<dbReference type="InterPro" id="IPR009003">
    <property type="entry name" value="Peptidase_S1_PA"/>
</dbReference>
<proteinExistence type="predicted"/>
<organism evidence="9 10">
    <name type="scientific">Oikopleura dioica</name>
    <name type="common">Tunicate</name>
    <dbReference type="NCBI Taxonomy" id="34765"/>
    <lineage>
        <taxon>Eukaryota</taxon>
        <taxon>Metazoa</taxon>
        <taxon>Chordata</taxon>
        <taxon>Tunicata</taxon>
        <taxon>Appendicularia</taxon>
        <taxon>Copelata</taxon>
        <taxon>Oikopleuridae</taxon>
        <taxon>Oikopleura</taxon>
    </lineage>
</organism>
<evidence type="ECO:0000259" key="8">
    <source>
        <dbReference type="PROSITE" id="PS50240"/>
    </source>
</evidence>
<dbReference type="InterPro" id="IPR001254">
    <property type="entry name" value="Trypsin_dom"/>
</dbReference>
<dbReference type="Pfam" id="PF00089">
    <property type="entry name" value="Trypsin"/>
    <property type="match status" value="2"/>
</dbReference>
<dbReference type="Gene3D" id="2.40.10.10">
    <property type="entry name" value="Trypsin-like serine proteases"/>
    <property type="match status" value="3"/>
</dbReference>
<dbReference type="InterPro" id="IPR033116">
    <property type="entry name" value="TRYPSIN_SER"/>
</dbReference>
<dbReference type="InterPro" id="IPR018114">
    <property type="entry name" value="TRYPSIN_HIS"/>
</dbReference>
<dbReference type="InterPro" id="IPR001314">
    <property type="entry name" value="Peptidase_S1A"/>
</dbReference>
<gene>
    <name evidence="9" type="ORF">OKIOD_LOCUS1376</name>
</gene>
<evidence type="ECO:0000256" key="3">
    <source>
        <dbReference type="ARBA" id="ARBA00022670"/>
    </source>
</evidence>
<dbReference type="EMBL" id="OU015568">
    <property type="protein sequence ID" value="CAG5081233.1"/>
    <property type="molecule type" value="Genomic_DNA"/>
</dbReference>
<comment type="subcellular location">
    <subcellularLocation>
        <location evidence="1">Secreted</location>
    </subcellularLocation>
</comment>
<dbReference type="SUPFAM" id="SSF50494">
    <property type="entry name" value="Trypsin-like serine proteases"/>
    <property type="match status" value="2"/>
</dbReference>
<dbReference type="PROSITE" id="PS00135">
    <property type="entry name" value="TRYPSIN_SER"/>
    <property type="match status" value="1"/>
</dbReference>
<dbReference type="CDD" id="cd00190">
    <property type="entry name" value="Tryp_SPc"/>
    <property type="match status" value="1"/>
</dbReference>
<sequence>MQNDVCLLKFEEDLLAIEETARACLASEFPEAGQACWIAGWGFYEEDSGSSDILKSVGLNILSHEYCKEHAPASNMMTQNEICVGLPDSDDADDLTDGGSGACSGDSGGPLICNVDGFATVMGVASYTWPPCGSAGLPSIYASIAHDNWVEMVLKGNNAVEFDPVSDRIDETLTTCSDARSLEKIIEGTHLDSQGQAHWPWLARLAIGALDGGTCGGTIIDNHWVLTAAHCVEHTTTVFATFNDYSSVENENGEKTLEASQVEIHDDYFDDPNGLSFMDIALLKFDEDLLSLDGTAKACLATSYPEAGQACWVAGWGMPEDDHPVDSIPASTILKSVGLNVFSQEYCAQKAEFDLSTMLKSHDICVGIPDLDGDGEMETGESICMGDSGGPLICNVNGAATVMGVASGVWRPCGAKTLPSVYDWIAQDNWISQTIAANT</sequence>
<feature type="domain" description="Peptidase S1" evidence="8">
    <location>
        <begin position="185"/>
        <end position="436"/>
    </location>
</feature>
<dbReference type="PRINTS" id="PR00722">
    <property type="entry name" value="CHYMOTRYPSIN"/>
</dbReference>
<keyword evidence="3 7" id="KW-0645">Protease</keyword>
<keyword evidence="4 7" id="KW-0378">Hydrolase</keyword>
<evidence type="ECO:0000256" key="7">
    <source>
        <dbReference type="RuleBase" id="RU363034"/>
    </source>
</evidence>
<keyword evidence="6" id="KW-1015">Disulfide bond</keyword>
<keyword evidence="10" id="KW-1185">Reference proteome</keyword>
<evidence type="ECO:0000313" key="9">
    <source>
        <dbReference type="EMBL" id="CAG5081233.1"/>
    </source>
</evidence>
<keyword evidence="2" id="KW-0964">Secreted</keyword>
<dbReference type="InterPro" id="IPR050127">
    <property type="entry name" value="Serine_Proteases_S1"/>
</dbReference>
<protein>
    <submittedName>
        <fullName evidence="9">Oidioi.mRNA.OKI2018_I69.PAR.g9818.t1.cds</fullName>
    </submittedName>
</protein>
<evidence type="ECO:0000256" key="2">
    <source>
        <dbReference type="ARBA" id="ARBA00022525"/>
    </source>
</evidence>
<evidence type="ECO:0000256" key="5">
    <source>
        <dbReference type="ARBA" id="ARBA00022825"/>
    </source>
</evidence>
<reference evidence="9 10" key="1">
    <citation type="submission" date="2021-04" db="EMBL/GenBank/DDBJ databases">
        <authorList>
            <person name="Bliznina A."/>
        </authorList>
    </citation>
    <scope>NUCLEOTIDE SEQUENCE [LARGE SCALE GENOMIC DNA]</scope>
</reference>
<evidence type="ECO:0000256" key="4">
    <source>
        <dbReference type="ARBA" id="ARBA00022801"/>
    </source>
</evidence>
<dbReference type="PANTHER" id="PTHR24264:SF15">
    <property type="entry name" value="RIKEN CDNA 2210010C04 GENE"/>
    <property type="match status" value="1"/>
</dbReference>
<evidence type="ECO:0000256" key="1">
    <source>
        <dbReference type="ARBA" id="ARBA00004613"/>
    </source>
</evidence>